<reference evidence="2 3" key="1">
    <citation type="submission" date="2020-10" db="EMBL/GenBank/DDBJ databases">
        <title>Novel bacteriophages targeting Providencia spp. as potential agents for phage therapy.</title>
        <authorList>
            <person name="Rakov C."/>
            <person name="Alkalay-Oren S."/>
            <person name="Coppenhagen-Glazer S."/>
            <person name="Hazan R."/>
        </authorList>
    </citation>
    <scope>NUCLEOTIDE SEQUENCE [LARGE SCALE GENOMIC DNA]</scope>
</reference>
<evidence type="ECO:0000313" key="2">
    <source>
        <dbReference type="EMBL" id="QPB12146.1"/>
    </source>
</evidence>
<proteinExistence type="predicted"/>
<evidence type="ECO:0000313" key="3">
    <source>
        <dbReference type="Proteomes" id="UP000663042"/>
    </source>
</evidence>
<keyword evidence="1" id="KW-0812">Transmembrane</keyword>
<dbReference type="RefSeq" id="YP_010113933.1">
    <property type="nucleotide sequence ID" value="NC_055910.1"/>
</dbReference>
<dbReference type="EMBL" id="MW057857">
    <property type="protein sequence ID" value="QPB12146.1"/>
    <property type="molecule type" value="Genomic_DNA"/>
</dbReference>
<sequence length="30" mass="3063">MIPAWVLGAVIGGVTISIPLALFVGACYDD</sequence>
<keyword evidence="3" id="KW-1185">Reference proteome</keyword>
<organism evidence="2 3">
    <name type="scientific">Providencia phage PSTCR5</name>
    <dbReference type="NCBI Taxonomy" id="2783547"/>
    <lineage>
        <taxon>Viruses</taxon>
        <taxon>Duplodnaviria</taxon>
        <taxon>Heunggongvirae</taxon>
        <taxon>Uroviricota</taxon>
        <taxon>Caudoviricetes</taxon>
        <taxon>Demerecviridae</taxon>
        <taxon>Priunavirus</taxon>
        <taxon>Priunavirus PSTCR5</taxon>
    </lineage>
</organism>
<dbReference type="GeneID" id="65132493"/>
<keyword evidence="1" id="KW-0472">Membrane</keyword>
<feature type="transmembrane region" description="Helical" evidence="1">
    <location>
        <begin position="6"/>
        <end position="28"/>
    </location>
</feature>
<name>A0A873WKZ6_9CAUD</name>
<keyword evidence="1" id="KW-1133">Transmembrane helix</keyword>
<evidence type="ECO:0000256" key="1">
    <source>
        <dbReference type="SAM" id="Phobius"/>
    </source>
</evidence>
<dbReference type="Proteomes" id="UP000663042">
    <property type="component" value="Segment"/>
</dbReference>
<protein>
    <submittedName>
        <fullName evidence="2">Uncharacterized protein</fullName>
    </submittedName>
</protein>
<dbReference type="KEGG" id="vg:65132493"/>
<accession>A0A873WKZ6</accession>